<evidence type="ECO:0000313" key="2">
    <source>
        <dbReference type="EMBL" id="OCH87861.1"/>
    </source>
</evidence>
<keyword evidence="3" id="KW-1185">Reference proteome</keyword>
<dbReference type="Proteomes" id="UP000250043">
    <property type="component" value="Unassembled WGS sequence"/>
</dbReference>
<name>A0A8E2ANR2_9APHY</name>
<sequence length="171" mass="17980">MVRYFAEIHSRMLRRTLDVGYVTGSGTEMCPLSASLALSTHIDSQQDYPGLWAEALQLQLIPPSRAMVSTGTQSVSPTPGTASTAGADHAVRPNTRHRDMTAPRGYQNITPIAEPSSGLDDVSPRQEDGEVQQAKTFPSFTGRQPPGGACSGCAEAGKKCDGVTGSGVACE</sequence>
<dbReference type="EMBL" id="KV722470">
    <property type="protein sequence ID" value="OCH87861.1"/>
    <property type="molecule type" value="Genomic_DNA"/>
</dbReference>
<evidence type="ECO:0000256" key="1">
    <source>
        <dbReference type="SAM" id="MobiDB-lite"/>
    </source>
</evidence>
<evidence type="ECO:0000313" key="3">
    <source>
        <dbReference type="Proteomes" id="UP000250043"/>
    </source>
</evidence>
<feature type="region of interest" description="Disordered" evidence="1">
    <location>
        <begin position="68"/>
        <end position="148"/>
    </location>
</feature>
<reference evidence="2 3" key="1">
    <citation type="submission" date="2016-07" db="EMBL/GenBank/DDBJ databases">
        <title>Draft genome of the white-rot fungus Obba rivulosa 3A-2.</title>
        <authorList>
            <consortium name="DOE Joint Genome Institute"/>
            <person name="Miettinen O."/>
            <person name="Riley R."/>
            <person name="Acob R."/>
            <person name="Barry K."/>
            <person name="Cullen D."/>
            <person name="De Vries R."/>
            <person name="Hainaut M."/>
            <person name="Hatakka A."/>
            <person name="Henrissat B."/>
            <person name="Hilden K."/>
            <person name="Kuo R."/>
            <person name="Labutti K."/>
            <person name="Lipzen A."/>
            <person name="Makela M.R."/>
            <person name="Sandor L."/>
            <person name="Spatafora J.W."/>
            <person name="Grigoriev I.V."/>
            <person name="Hibbett D.S."/>
        </authorList>
    </citation>
    <scope>NUCLEOTIDE SEQUENCE [LARGE SCALE GENOMIC DNA]</scope>
    <source>
        <strain evidence="2 3">3A-2</strain>
    </source>
</reference>
<protein>
    <submittedName>
        <fullName evidence="2">Uncharacterized protein</fullName>
    </submittedName>
</protein>
<feature type="compositionally biased region" description="Polar residues" evidence="1">
    <location>
        <begin position="133"/>
        <end position="142"/>
    </location>
</feature>
<gene>
    <name evidence="2" type="ORF">OBBRIDRAFT_127324</name>
</gene>
<accession>A0A8E2ANR2</accession>
<proteinExistence type="predicted"/>
<organism evidence="2 3">
    <name type="scientific">Obba rivulosa</name>
    <dbReference type="NCBI Taxonomy" id="1052685"/>
    <lineage>
        <taxon>Eukaryota</taxon>
        <taxon>Fungi</taxon>
        <taxon>Dikarya</taxon>
        <taxon>Basidiomycota</taxon>
        <taxon>Agaricomycotina</taxon>
        <taxon>Agaricomycetes</taxon>
        <taxon>Polyporales</taxon>
        <taxon>Gelatoporiaceae</taxon>
        <taxon>Obba</taxon>
    </lineage>
</organism>
<feature type="compositionally biased region" description="Polar residues" evidence="1">
    <location>
        <begin position="68"/>
        <end position="84"/>
    </location>
</feature>
<dbReference type="AlphaFoldDB" id="A0A8E2ANR2"/>